<dbReference type="Proteomes" id="UP001500227">
    <property type="component" value="Unassembled WGS sequence"/>
</dbReference>
<dbReference type="Pfam" id="PF12276">
    <property type="entry name" value="DUF3617"/>
    <property type="match status" value="1"/>
</dbReference>
<dbReference type="InterPro" id="IPR022061">
    <property type="entry name" value="DUF3617"/>
</dbReference>
<protein>
    <recommendedName>
        <fullName evidence="4">DUF3617 family protein</fullName>
    </recommendedName>
</protein>
<reference evidence="3" key="1">
    <citation type="journal article" date="2019" name="Int. J. Syst. Evol. Microbiol.">
        <title>The Global Catalogue of Microorganisms (GCM) 10K type strain sequencing project: providing services to taxonomists for standard genome sequencing and annotation.</title>
        <authorList>
            <consortium name="The Broad Institute Genomics Platform"/>
            <consortium name="The Broad Institute Genome Sequencing Center for Infectious Disease"/>
            <person name="Wu L."/>
            <person name="Ma J."/>
        </authorList>
    </citation>
    <scope>NUCLEOTIDE SEQUENCE [LARGE SCALE GENOMIC DNA]</scope>
    <source>
        <strain evidence="3">JCM 18423</strain>
    </source>
</reference>
<evidence type="ECO:0000256" key="1">
    <source>
        <dbReference type="SAM" id="SignalP"/>
    </source>
</evidence>
<keyword evidence="1" id="KW-0732">Signal</keyword>
<evidence type="ECO:0008006" key="4">
    <source>
        <dbReference type="Google" id="ProtNLM"/>
    </source>
</evidence>
<accession>A0ABP9M6M9</accession>
<gene>
    <name evidence="2" type="ORF">GCM10023337_13150</name>
</gene>
<comment type="caution">
    <text evidence="2">The sequence shown here is derived from an EMBL/GenBank/DDBJ whole genome shotgun (WGS) entry which is preliminary data.</text>
</comment>
<feature type="chain" id="PRO_5047005858" description="DUF3617 family protein" evidence="1">
    <location>
        <begin position="20"/>
        <end position="189"/>
    </location>
</feature>
<keyword evidence="3" id="KW-1185">Reference proteome</keyword>
<organism evidence="2 3">
    <name type="scientific">Paenalcaligenes hermetiae</name>
    <dbReference type="NCBI Taxonomy" id="1157987"/>
    <lineage>
        <taxon>Bacteria</taxon>
        <taxon>Pseudomonadati</taxon>
        <taxon>Pseudomonadota</taxon>
        <taxon>Betaproteobacteria</taxon>
        <taxon>Burkholderiales</taxon>
        <taxon>Alcaligenaceae</taxon>
        <taxon>Paenalcaligenes</taxon>
    </lineage>
</organism>
<sequence length="189" mass="20872">MKRYFFSMVLSLSAGAVLAAPLSVAPQAGQWQITTQTFAEGKDIGPQLQLIKQQAAALLKPEQLKKLENYDPARFTECLTPKQAAVLRDPQQSLSFLQQALGDCELQLDEQDTDHLHFSGVCHAPKHGVSGQVKGFLHYQSSQHASGYVEGLGTLPPPIQLILIGKIQPEVQIRNEFKAQWQQATCLPR</sequence>
<evidence type="ECO:0000313" key="3">
    <source>
        <dbReference type="Proteomes" id="UP001500227"/>
    </source>
</evidence>
<dbReference type="RefSeq" id="WP_300646944.1">
    <property type="nucleotide sequence ID" value="NZ_BAABKD010000009.1"/>
</dbReference>
<evidence type="ECO:0000313" key="2">
    <source>
        <dbReference type="EMBL" id="GAA5089765.1"/>
    </source>
</evidence>
<proteinExistence type="predicted"/>
<dbReference type="EMBL" id="BAABKD010000009">
    <property type="protein sequence ID" value="GAA5089765.1"/>
    <property type="molecule type" value="Genomic_DNA"/>
</dbReference>
<name>A0ABP9M6M9_9BURK</name>
<feature type="signal peptide" evidence="1">
    <location>
        <begin position="1"/>
        <end position="19"/>
    </location>
</feature>